<dbReference type="SMART" id="SM00028">
    <property type="entry name" value="TPR"/>
    <property type="match status" value="17"/>
</dbReference>
<dbReference type="InterPro" id="IPR019734">
    <property type="entry name" value="TPR_rpt"/>
</dbReference>
<dbReference type="PROSITE" id="PS50005">
    <property type="entry name" value="TPR"/>
    <property type="match status" value="9"/>
</dbReference>
<dbReference type="Pfam" id="PF13424">
    <property type="entry name" value="TPR_12"/>
    <property type="match status" value="6"/>
</dbReference>
<dbReference type="Pfam" id="PF13181">
    <property type="entry name" value="TPR_8"/>
    <property type="match status" value="1"/>
</dbReference>
<dbReference type="InterPro" id="IPR005105">
    <property type="entry name" value="GlnD_Uridyltrans_N"/>
</dbReference>
<dbReference type="Proteomes" id="UP001152795">
    <property type="component" value="Unassembled WGS sequence"/>
</dbReference>
<reference evidence="2" key="1">
    <citation type="submission" date="2020-04" db="EMBL/GenBank/DDBJ databases">
        <authorList>
            <person name="Alioto T."/>
            <person name="Alioto T."/>
            <person name="Gomez Garrido J."/>
        </authorList>
    </citation>
    <scope>NUCLEOTIDE SEQUENCE</scope>
    <source>
        <strain evidence="2">A484AB</strain>
    </source>
</reference>
<dbReference type="PANTHER" id="PTHR19959">
    <property type="entry name" value="KINESIN LIGHT CHAIN"/>
    <property type="match status" value="1"/>
</dbReference>
<evidence type="ECO:0000313" key="2">
    <source>
        <dbReference type="EMBL" id="CAB4000187.1"/>
    </source>
</evidence>
<name>A0A7D9E6Y8_PARCT</name>
<organism evidence="2 3">
    <name type="scientific">Paramuricea clavata</name>
    <name type="common">Red gorgonian</name>
    <name type="synonym">Violescent sea-whip</name>
    <dbReference type="NCBI Taxonomy" id="317549"/>
    <lineage>
        <taxon>Eukaryota</taxon>
        <taxon>Metazoa</taxon>
        <taxon>Cnidaria</taxon>
        <taxon>Anthozoa</taxon>
        <taxon>Octocorallia</taxon>
        <taxon>Malacalcyonacea</taxon>
        <taxon>Plexauridae</taxon>
        <taxon>Paramuricea</taxon>
    </lineage>
</organism>
<accession>A0A7D9E6Y8</accession>
<evidence type="ECO:0000259" key="1">
    <source>
        <dbReference type="Pfam" id="PF03445"/>
    </source>
</evidence>
<protein>
    <submittedName>
        <fullName evidence="2">Tetratricopeptide repeat 28-like</fullName>
    </submittedName>
</protein>
<proteinExistence type="predicted"/>
<evidence type="ECO:0000313" key="3">
    <source>
        <dbReference type="Proteomes" id="UP001152795"/>
    </source>
</evidence>
<sequence length="1368" mass="154735">MVQSHLLIEFDSCLILFCFVFFFVFCFVFLFCFLFCLFQFLIYLSNSSELNELLLKGSTALSNGDLATAENHYSTALKLVSPERKTKEMRTCFEELGNIYLEYGKKTKSGDDFTKATALYNAALARCTSTEDELKKHLIRRTKEAERQFLSSILPEDSPIDFPDYENDIKHKDVLEKIRDSCKEIIRQVDFECDPGVMPLDEEQRVVLEKRRTNLISTLFRKISKDMIGFIQMLIEECTSMLGNAPCRFAVIGLGSLARNEMTPYSDMEFAILLEDGAETESNLEYFRNITRYLHLKVLNLGETILPSMGITSLNDFYSGDPARMWFFDDGPKGFSFDGAMPWASKYPLGRKETQTKEAIELIKTPGNMAALQSEQLAIKEGYHLADVLATSVFVTGDEELVKLYNVKVKEKLQDPSDQDMLTNGSKRGFESLNEIVKDFSLYFDLGEAGKIFNVKKELYRFPSLVLNSLTFYYNLDSRNTWDVVDEMQKKQLITEDEAHNLNFILATASELRIRSYLGKDEQREKLAVLLADVGELDLPESVAGKAGASGVGVEKAFHIPNPDIFVRFFMTFFPLQKAIDEFLSKESPNKVNIFSDHNLYDCRPLTKALIHIRLMEFKEAKSCLENVVSLVEDELDQGDLGENPELFDTLSTLGHLCWELGEVEQAAQYSEKAAQVLEKKYNGVKPNMEFANSYRDRAHIYASLGEYEKALSFYKQDLNIQMAVYGGKPRALYIAASYDGMAGAYRQMKNLEQAIFYSEKAVEIVKKVGKKRVGSHYCVFLHNLLSAYSEKGDIEKALGGYRDLFETIKTVFGNGVLHPYLASSLASLATAYFNAKDYEQAVALYKQALYMGEQLRGRNEVHPEIADFLSKLGHCYSALFDHEQAIKYFTRALQIQKLLYGKQISHPRVASTLCNLGGAYLVLRNIPDALEAWNEALKLFRVIHKDNFAHEDVCTVLSNLGFLHIELNQFEKAAGYLEEAEKLWQDILVDGKPHQGYATTLNSLGKVYRHLGKYKEGYECCRKGLEMRRSLYDSKDGLKNAQLVLADSFRDTGYCCLNLGDYENALLYFQRGLEKRKEMNMDVAEAYRDVSTAYARLGRSLEAIKFCQEAIRLDEEHYGAENVPDSTISTNLCNLGGQYIAISEFEKAAEVLEKALAVLDGRGVSIQLAAVLDTLGTAYRSLENSEKALSCLEKSLSLKHQLYGIDRAHLQTAKTLTNLGNVYHQLGRFEEAIDYYTESLNMKYALYGPNATHQSIAITLGNIGNVYYELGQYEKAIKYIKDSLQRYGDAGSCSREVAFGLYSLGQSYEGLADFPAACQCYEKSLPIMVQVLGETHNLVKLVQARLLGIRLVFWYSQLQASQGNSSG</sequence>
<dbReference type="GO" id="GO:0008773">
    <property type="term" value="F:[protein-PII] uridylyltransferase activity"/>
    <property type="evidence" value="ECO:0007669"/>
    <property type="project" value="InterPro"/>
</dbReference>
<comment type="caution">
    <text evidence="2">The sequence shown here is derived from an EMBL/GenBank/DDBJ whole genome shotgun (WGS) entry which is preliminary data.</text>
</comment>
<dbReference type="SUPFAM" id="SSF48452">
    <property type="entry name" value="TPR-like"/>
    <property type="match status" value="4"/>
</dbReference>
<dbReference type="EMBL" id="CACRXK020003775">
    <property type="protein sequence ID" value="CAB4000187.1"/>
    <property type="molecule type" value="Genomic_DNA"/>
</dbReference>
<keyword evidence="3" id="KW-1185">Reference proteome</keyword>
<dbReference type="PANTHER" id="PTHR19959:SF119">
    <property type="entry name" value="FUNGAL LIPASE-LIKE DOMAIN-CONTAINING PROTEIN"/>
    <property type="match status" value="1"/>
</dbReference>
<dbReference type="Pfam" id="PF03445">
    <property type="entry name" value="DUF294"/>
    <property type="match status" value="1"/>
</dbReference>
<dbReference type="InterPro" id="IPR011990">
    <property type="entry name" value="TPR-like_helical_dom_sf"/>
</dbReference>
<dbReference type="OrthoDB" id="5986190at2759"/>
<feature type="domain" description="Protein-PII uridylyltransferase N-terminal" evidence="1">
    <location>
        <begin position="216"/>
        <end position="302"/>
    </location>
</feature>
<gene>
    <name evidence="2" type="ORF">PACLA_8A026202</name>
</gene>
<dbReference type="Gene3D" id="1.25.40.10">
    <property type="entry name" value="Tetratricopeptide repeat domain"/>
    <property type="match status" value="4"/>
</dbReference>
<dbReference type="PROSITE" id="PS50293">
    <property type="entry name" value="TPR_REGION"/>
    <property type="match status" value="1"/>
</dbReference>